<evidence type="ECO:0000313" key="2">
    <source>
        <dbReference type="Proteomes" id="UP000549394"/>
    </source>
</evidence>
<evidence type="ECO:0000313" key="1">
    <source>
        <dbReference type="EMBL" id="CAD5122967.1"/>
    </source>
</evidence>
<dbReference type="InterPro" id="IPR033333">
    <property type="entry name" value="FANCB"/>
</dbReference>
<proteinExistence type="predicted"/>
<protein>
    <submittedName>
        <fullName evidence="1">DgyrCDS11357</fullName>
    </submittedName>
</protein>
<organism evidence="1 2">
    <name type="scientific">Dimorphilus gyrociliatus</name>
    <dbReference type="NCBI Taxonomy" id="2664684"/>
    <lineage>
        <taxon>Eukaryota</taxon>
        <taxon>Metazoa</taxon>
        <taxon>Spiralia</taxon>
        <taxon>Lophotrochozoa</taxon>
        <taxon>Annelida</taxon>
        <taxon>Polychaeta</taxon>
        <taxon>Polychaeta incertae sedis</taxon>
        <taxon>Dinophilidae</taxon>
        <taxon>Dimorphilus</taxon>
    </lineage>
</organism>
<dbReference type="GO" id="GO:1990414">
    <property type="term" value="P:replication-born double-strand break repair via sister chromatid exchange"/>
    <property type="evidence" value="ECO:0007669"/>
    <property type="project" value="TreeGrafter"/>
</dbReference>
<sequence length="565" mass="65563">MTFKKVVNYLGKLYEVRKTDTSLTLRKFRLNLSDNGSLLANGDILLHKEEQIGVTSFVVIDCEICLARSEGRNGICILTQSSKKPNFSVCYVDEESEEFRQLYNFRCKRFSNNPIHFLDGPSLLWVYPEDNVICYVPSSFGRPSSKLKVIGSAVFFKDKKIRISRLLYSKMLSENCCAIMWKYFLETEKEERFHGFLLHDDSADEFDCSQLIPKEYQSEITRENNVRQTFIDDFLLDGTNQLLLIYNETPEKLRLINCSQKDDIVDRKTTDNRKETDKPSATMNKVFSSLHLSLQRQANYVEKLKSLSKQKDEFIRESFQELSLLDSQIAFKYDIWEKFYNSNWIIGIDSSTLPDFCEYRLIPSKNTLNDLNYMELNFKQKKFDVKMSAPPPLKTKKKEENSYQTTCFKFNMDVDFPNDFKLDLFVCYLKEGRSKFLEKITFDVDKALNPTFNASLLNISDDLLTVQRNLLALNTAQLEQKWTIRSQSSYIPIELLVNILKLRLNRNCNSYAIDEGSLAGIRLTIGKESISTLKLTCFANDNGQMKLLKCALRKHLPADSNLTDQ</sequence>
<accession>A0A7I8W422</accession>
<dbReference type="Proteomes" id="UP000549394">
    <property type="component" value="Unassembled WGS sequence"/>
</dbReference>
<dbReference type="GO" id="GO:1905168">
    <property type="term" value="P:positive regulation of double-strand break repair via homologous recombination"/>
    <property type="evidence" value="ECO:0007669"/>
    <property type="project" value="TreeGrafter"/>
</dbReference>
<comment type="caution">
    <text evidence="1">The sequence shown here is derived from an EMBL/GenBank/DDBJ whole genome shotgun (WGS) entry which is preliminary data.</text>
</comment>
<name>A0A7I8W422_9ANNE</name>
<dbReference type="GO" id="GO:0043240">
    <property type="term" value="C:Fanconi anaemia nuclear complex"/>
    <property type="evidence" value="ECO:0007669"/>
    <property type="project" value="InterPro"/>
</dbReference>
<gene>
    <name evidence="1" type="ORF">DGYR_LOCUS10706</name>
</gene>
<dbReference type="GO" id="GO:0036297">
    <property type="term" value="P:interstrand cross-link repair"/>
    <property type="evidence" value="ECO:0007669"/>
    <property type="project" value="InterPro"/>
</dbReference>
<dbReference type="PANTHER" id="PTHR28450:SF1">
    <property type="entry name" value="FANCONI ANEMIA GROUP B PROTEIN"/>
    <property type="match status" value="1"/>
</dbReference>
<dbReference type="EMBL" id="CAJFCJ010000019">
    <property type="protein sequence ID" value="CAD5122967.1"/>
    <property type="molecule type" value="Genomic_DNA"/>
</dbReference>
<dbReference type="AlphaFoldDB" id="A0A7I8W422"/>
<dbReference type="PANTHER" id="PTHR28450">
    <property type="entry name" value="FANCONI ANEMIA GROUP B PROTEIN"/>
    <property type="match status" value="1"/>
</dbReference>
<keyword evidence="2" id="KW-1185">Reference proteome</keyword>
<dbReference type="GO" id="GO:2000042">
    <property type="term" value="P:negative regulation of double-strand break repair via homologous recombination"/>
    <property type="evidence" value="ECO:0007669"/>
    <property type="project" value="TreeGrafter"/>
</dbReference>
<reference evidence="1 2" key="1">
    <citation type="submission" date="2020-08" db="EMBL/GenBank/DDBJ databases">
        <authorList>
            <person name="Hejnol A."/>
        </authorList>
    </citation>
    <scope>NUCLEOTIDE SEQUENCE [LARGE SCALE GENOMIC DNA]</scope>
</reference>